<keyword evidence="3" id="KW-1185">Reference proteome</keyword>
<feature type="signal peptide" evidence="1">
    <location>
        <begin position="1"/>
        <end position="41"/>
    </location>
</feature>
<keyword evidence="1" id="KW-0732">Signal</keyword>
<evidence type="ECO:0008006" key="4">
    <source>
        <dbReference type="Google" id="ProtNLM"/>
    </source>
</evidence>
<protein>
    <recommendedName>
        <fullName evidence="4">Repetin</fullName>
    </recommendedName>
</protein>
<evidence type="ECO:0000256" key="1">
    <source>
        <dbReference type="SAM" id="SignalP"/>
    </source>
</evidence>
<proteinExistence type="predicted"/>
<comment type="caution">
    <text evidence="2">The sequence shown here is derived from an EMBL/GenBank/DDBJ whole genome shotgun (WGS) entry which is preliminary data.</text>
</comment>
<sequence length="228" mass="23776">MFRASTARTFGAVRRPRRLGVAVTSAGLALATLTGVTAASAADTAEARGSNRPAQLASVTGSGRIFYAFAAADEIRFSIDAQAAPYTRRFPDVPALKEGLPTDARGTVRFSHRDAASGNTYHDEAAVDCLVTGDRVATLTAVVTKSEVGNVGQRIGLSVYDGATKDTPGHSNDRLGFSWGVVNLDVDAHGHPVQPVVGTCMAPAPFAPVVQGGFTVHHADLLTHPPTR</sequence>
<gene>
    <name evidence="2" type="ORF">GCM10010430_75870</name>
</gene>
<accession>A0ABN3F0L5</accession>
<dbReference type="Proteomes" id="UP001500305">
    <property type="component" value="Unassembled WGS sequence"/>
</dbReference>
<dbReference type="EMBL" id="BAAATR010000064">
    <property type="protein sequence ID" value="GAA2278735.1"/>
    <property type="molecule type" value="Genomic_DNA"/>
</dbReference>
<organism evidence="2 3">
    <name type="scientific">Kitasatospora cystarginea</name>
    <dbReference type="NCBI Taxonomy" id="58350"/>
    <lineage>
        <taxon>Bacteria</taxon>
        <taxon>Bacillati</taxon>
        <taxon>Actinomycetota</taxon>
        <taxon>Actinomycetes</taxon>
        <taxon>Kitasatosporales</taxon>
        <taxon>Streptomycetaceae</taxon>
        <taxon>Kitasatospora</taxon>
    </lineage>
</organism>
<feature type="chain" id="PRO_5045197001" description="Repetin" evidence="1">
    <location>
        <begin position="42"/>
        <end position="228"/>
    </location>
</feature>
<name>A0ABN3F0L5_9ACTN</name>
<reference evidence="2 3" key="1">
    <citation type="journal article" date="2019" name="Int. J. Syst. Evol. Microbiol.">
        <title>The Global Catalogue of Microorganisms (GCM) 10K type strain sequencing project: providing services to taxonomists for standard genome sequencing and annotation.</title>
        <authorList>
            <consortium name="The Broad Institute Genomics Platform"/>
            <consortium name="The Broad Institute Genome Sequencing Center for Infectious Disease"/>
            <person name="Wu L."/>
            <person name="Ma J."/>
        </authorList>
    </citation>
    <scope>NUCLEOTIDE SEQUENCE [LARGE SCALE GENOMIC DNA]</scope>
    <source>
        <strain evidence="2 3">JCM 7356</strain>
    </source>
</reference>
<dbReference type="RefSeq" id="WP_344641125.1">
    <property type="nucleotide sequence ID" value="NZ_BAAATR010000064.1"/>
</dbReference>
<evidence type="ECO:0000313" key="3">
    <source>
        <dbReference type="Proteomes" id="UP001500305"/>
    </source>
</evidence>
<evidence type="ECO:0000313" key="2">
    <source>
        <dbReference type="EMBL" id="GAA2278735.1"/>
    </source>
</evidence>